<dbReference type="AlphaFoldDB" id="A0A9P8YE88"/>
<dbReference type="GeneID" id="70191294"/>
<evidence type="ECO:0000313" key="1">
    <source>
        <dbReference type="EMBL" id="KAH7037624.1"/>
    </source>
</evidence>
<sequence>MWKQTDFRPYAAYSLFTPVTSREISRGKVRLVVRERANRAHDCKSVKPAAAGENVRLLAVKITPAAARTRAPKICVTTTTHPPTPPTISRRTRSFGTAGCLPTSHSTAVVAKLPLGECNAGSGSTPLPPCRAVVTTASPDSTGVLRLPRNGWDEHEDQRRSLMNSAGSTKPLSWSCMKKMGSMCSSCQPWPFWRECPEGRSEASSLQRVTFLGRGNGKAENGETITISGLEVTVPGCGHQALHLGSRTGHRTTLARTVEPNERSLMCITTWPILTPDVTAMRLGHAVMLPSKIDLERSPGY</sequence>
<organism evidence="1 2">
    <name type="scientific">Microdochium trichocladiopsis</name>
    <dbReference type="NCBI Taxonomy" id="1682393"/>
    <lineage>
        <taxon>Eukaryota</taxon>
        <taxon>Fungi</taxon>
        <taxon>Dikarya</taxon>
        <taxon>Ascomycota</taxon>
        <taxon>Pezizomycotina</taxon>
        <taxon>Sordariomycetes</taxon>
        <taxon>Xylariomycetidae</taxon>
        <taxon>Xylariales</taxon>
        <taxon>Microdochiaceae</taxon>
        <taxon>Microdochium</taxon>
    </lineage>
</organism>
<comment type="caution">
    <text evidence="1">The sequence shown here is derived from an EMBL/GenBank/DDBJ whole genome shotgun (WGS) entry which is preliminary data.</text>
</comment>
<proteinExistence type="predicted"/>
<keyword evidence="2" id="KW-1185">Reference proteome</keyword>
<dbReference type="RefSeq" id="XP_046016745.1">
    <property type="nucleotide sequence ID" value="XM_046161748.1"/>
</dbReference>
<protein>
    <submittedName>
        <fullName evidence="1">Uncharacterized protein</fullName>
    </submittedName>
</protein>
<evidence type="ECO:0000313" key="2">
    <source>
        <dbReference type="Proteomes" id="UP000756346"/>
    </source>
</evidence>
<gene>
    <name evidence="1" type="ORF">B0I36DRAFT_403145</name>
</gene>
<dbReference type="Proteomes" id="UP000756346">
    <property type="component" value="Unassembled WGS sequence"/>
</dbReference>
<name>A0A9P8YE88_9PEZI</name>
<reference evidence="1" key="1">
    <citation type="journal article" date="2021" name="Nat. Commun.">
        <title>Genetic determinants of endophytism in the Arabidopsis root mycobiome.</title>
        <authorList>
            <person name="Mesny F."/>
            <person name="Miyauchi S."/>
            <person name="Thiergart T."/>
            <person name="Pickel B."/>
            <person name="Atanasova L."/>
            <person name="Karlsson M."/>
            <person name="Huettel B."/>
            <person name="Barry K.W."/>
            <person name="Haridas S."/>
            <person name="Chen C."/>
            <person name="Bauer D."/>
            <person name="Andreopoulos W."/>
            <person name="Pangilinan J."/>
            <person name="LaButti K."/>
            <person name="Riley R."/>
            <person name="Lipzen A."/>
            <person name="Clum A."/>
            <person name="Drula E."/>
            <person name="Henrissat B."/>
            <person name="Kohler A."/>
            <person name="Grigoriev I.V."/>
            <person name="Martin F.M."/>
            <person name="Hacquard S."/>
        </authorList>
    </citation>
    <scope>NUCLEOTIDE SEQUENCE</scope>
    <source>
        <strain evidence="1">MPI-CAGE-CH-0230</strain>
    </source>
</reference>
<dbReference type="EMBL" id="JAGTJQ010000002">
    <property type="protein sequence ID" value="KAH7037624.1"/>
    <property type="molecule type" value="Genomic_DNA"/>
</dbReference>
<accession>A0A9P8YE88</accession>